<keyword evidence="1" id="KW-0378">Hydrolase</keyword>
<dbReference type="GO" id="GO:0005737">
    <property type="term" value="C:cytoplasm"/>
    <property type="evidence" value="ECO:0007669"/>
    <property type="project" value="TreeGrafter"/>
</dbReference>
<dbReference type="InterPro" id="IPR004843">
    <property type="entry name" value="Calcineurin-like_PHP"/>
</dbReference>
<dbReference type="InterPro" id="IPR006186">
    <property type="entry name" value="Ser/Thr-sp_prot-phosphatase"/>
</dbReference>
<evidence type="ECO:0000256" key="1">
    <source>
        <dbReference type="RuleBase" id="RU004273"/>
    </source>
</evidence>
<dbReference type="SMART" id="SM00156">
    <property type="entry name" value="PP2Ac"/>
    <property type="match status" value="1"/>
</dbReference>
<feature type="domain" description="Serine/threonine specific protein phosphatases" evidence="3">
    <location>
        <begin position="126"/>
        <end position="131"/>
    </location>
</feature>
<accession>A0A8S1HXT2</accession>
<dbReference type="PRINTS" id="PR00114">
    <property type="entry name" value="STPHPHTASE"/>
</dbReference>
<gene>
    <name evidence="4" type="ORF">CAUJ_LOCUS13809</name>
</gene>
<dbReference type="PANTHER" id="PTHR11668">
    <property type="entry name" value="SERINE/THREONINE PROTEIN PHOSPHATASE"/>
    <property type="match status" value="1"/>
</dbReference>
<organism evidence="4 5">
    <name type="scientific">Caenorhabditis auriculariae</name>
    <dbReference type="NCBI Taxonomy" id="2777116"/>
    <lineage>
        <taxon>Eukaryota</taxon>
        <taxon>Metazoa</taxon>
        <taxon>Ecdysozoa</taxon>
        <taxon>Nematoda</taxon>
        <taxon>Chromadorea</taxon>
        <taxon>Rhabditida</taxon>
        <taxon>Rhabditina</taxon>
        <taxon>Rhabditomorpha</taxon>
        <taxon>Rhabditoidea</taxon>
        <taxon>Rhabditidae</taxon>
        <taxon>Peloderinae</taxon>
        <taxon>Caenorhabditis</taxon>
    </lineage>
</organism>
<evidence type="ECO:0000256" key="2">
    <source>
        <dbReference type="SAM" id="MobiDB-lite"/>
    </source>
</evidence>
<comment type="catalytic activity">
    <reaction evidence="1">
        <text>O-phospho-L-threonyl-[protein] + H2O = L-threonyl-[protein] + phosphate</text>
        <dbReference type="Rhea" id="RHEA:47004"/>
        <dbReference type="Rhea" id="RHEA-COMP:11060"/>
        <dbReference type="Rhea" id="RHEA-COMP:11605"/>
        <dbReference type="ChEBI" id="CHEBI:15377"/>
        <dbReference type="ChEBI" id="CHEBI:30013"/>
        <dbReference type="ChEBI" id="CHEBI:43474"/>
        <dbReference type="ChEBI" id="CHEBI:61977"/>
        <dbReference type="EC" id="3.1.3.16"/>
    </reaction>
</comment>
<dbReference type="GO" id="GO:0004722">
    <property type="term" value="F:protein serine/threonine phosphatase activity"/>
    <property type="evidence" value="ECO:0007669"/>
    <property type="project" value="UniProtKB-EC"/>
</dbReference>
<comment type="similarity">
    <text evidence="1">Belongs to the PPP phosphatase family.</text>
</comment>
<dbReference type="Proteomes" id="UP000835052">
    <property type="component" value="Unassembled WGS sequence"/>
</dbReference>
<dbReference type="EC" id="3.1.3.16" evidence="1"/>
<protein>
    <recommendedName>
        <fullName evidence="1">Serine/threonine-protein phosphatase</fullName>
        <ecNumber evidence="1">3.1.3.16</ecNumber>
    </recommendedName>
</protein>
<dbReference type="GO" id="GO:0005634">
    <property type="term" value="C:nucleus"/>
    <property type="evidence" value="ECO:0007669"/>
    <property type="project" value="TreeGrafter"/>
</dbReference>
<feature type="compositionally biased region" description="Low complexity" evidence="2">
    <location>
        <begin position="399"/>
        <end position="421"/>
    </location>
</feature>
<dbReference type="PROSITE" id="PS00125">
    <property type="entry name" value="SER_THR_PHOSPHATASE"/>
    <property type="match status" value="1"/>
</dbReference>
<dbReference type="SUPFAM" id="SSF56300">
    <property type="entry name" value="Metallo-dependent phosphatases"/>
    <property type="match status" value="1"/>
</dbReference>
<dbReference type="EMBL" id="CAJGYM010000108">
    <property type="protein sequence ID" value="CAD6197902.1"/>
    <property type="molecule type" value="Genomic_DNA"/>
</dbReference>
<dbReference type="Pfam" id="PF00149">
    <property type="entry name" value="Metallophos"/>
    <property type="match status" value="1"/>
</dbReference>
<dbReference type="AlphaFoldDB" id="A0A8S1HXT2"/>
<dbReference type="PANTHER" id="PTHR11668:SF285">
    <property type="entry name" value="SERINE_THREONINE-PROTEIN PHOSPHATASE-RELATED"/>
    <property type="match status" value="1"/>
</dbReference>
<dbReference type="InterPro" id="IPR029052">
    <property type="entry name" value="Metallo-depent_PP-like"/>
</dbReference>
<evidence type="ECO:0000313" key="4">
    <source>
        <dbReference type="EMBL" id="CAD6197902.1"/>
    </source>
</evidence>
<evidence type="ECO:0000313" key="5">
    <source>
        <dbReference type="Proteomes" id="UP000835052"/>
    </source>
</evidence>
<proteinExistence type="inferred from homology"/>
<comment type="caution">
    <text evidence="4">The sequence shown here is derived from an EMBL/GenBank/DDBJ whole genome shotgun (WGS) entry which is preliminary data.</text>
</comment>
<feature type="region of interest" description="Disordered" evidence="2">
    <location>
        <begin position="399"/>
        <end position="435"/>
    </location>
</feature>
<dbReference type="OrthoDB" id="5793670at2759"/>
<reference evidence="4" key="1">
    <citation type="submission" date="2020-10" db="EMBL/GenBank/DDBJ databases">
        <authorList>
            <person name="Kikuchi T."/>
        </authorList>
    </citation>
    <scope>NUCLEOTIDE SEQUENCE</scope>
    <source>
        <strain evidence="4">NKZ352</strain>
    </source>
</reference>
<evidence type="ECO:0000259" key="3">
    <source>
        <dbReference type="PROSITE" id="PS00125"/>
    </source>
</evidence>
<dbReference type="Gene3D" id="3.60.21.10">
    <property type="match status" value="1"/>
</dbReference>
<name>A0A8S1HXT2_9PELO</name>
<sequence>MTTLSVGEAPVQEEASDLARRMIHRIMRFGTVDGFSDDQICQILRAAKTVLAPLPALIPISSPVVVFGDLHGQLGDLLRFLKVVGKPPKYQLLFLGDYVDRCKKSLELMLLLFCMMLRYPNRVHLLRGNHEVQKVNRIYGFYEELRRKRNSAIWTLFQEVFAEFPLCAMIQGKILCMHGGLSELLKNHNSLEVLTKPKKPIECDTGLAVDLMWSDANRDTSAPSFKFNASRGVSVLFTKADVEKVCEELNVDMIIRAHELVPDGHEFLFENRLLTLFSAPNYCGKENNCGSVLKISKSLKMYIVSLKPKRNQAALKEERAKILTDLNAVNFKNPDPCCRRVKRRTLEKVPELAIDFQMSFTPPAHVVQQPKAYRKTSESYSLSQVKNLITEATKANIISGSTSSDSKESSSTNSAETSPNSGSSSTQEGKTPASVVMKKVSFEKVDELNLKNSS</sequence>
<dbReference type="InterPro" id="IPR050341">
    <property type="entry name" value="PP1_catalytic_subunit"/>
</dbReference>
<keyword evidence="5" id="KW-1185">Reference proteome</keyword>